<evidence type="ECO:0000256" key="5">
    <source>
        <dbReference type="ARBA" id="ARBA00022723"/>
    </source>
</evidence>
<dbReference type="InterPro" id="IPR001590">
    <property type="entry name" value="Peptidase_M12B"/>
</dbReference>
<evidence type="ECO:0000256" key="8">
    <source>
        <dbReference type="ARBA" id="ARBA00022801"/>
    </source>
</evidence>
<proteinExistence type="predicted"/>
<dbReference type="PROSITE" id="PS50900">
    <property type="entry name" value="PLAC"/>
    <property type="match status" value="1"/>
</dbReference>
<keyword evidence="12" id="KW-0325">Glycoprotein</keyword>
<dbReference type="Gene3D" id="3.40.1620.60">
    <property type="match status" value="1"/>
</dbReference>
<dbReference type="Gene3D" id="2.60.120.830">
    <property type="match status" value="1"/>
</dbReference>
<feature type="non-terminal residue" evidence="16">
    <location>
        <position position="829"/>
    </location>
</feature>
<evidence type="ECO:0000256" key="11">
    <source>
        <dbReference type="ARBA" id="ARBA00023157"/>
    </source>
</evidence>
<keyword evidence="9" id="KW-0862">Zinc</keyword>
<dbReference type="InterPro" id="IPR010294">
    <property type="entry name" value="ADAMTS_spacer1"/>
</dbReference>
<name>A0A9Q0E720_9TELE</name>
<dbReference type="InterPro" id="IPR036383">
    <property type="entry name" value="TSP1_rpt_sf"/>
</dbReference>
<keyword evidence="10" id="KW-0482">Metalloprotease</keyword>
<dbReference type="Pfam" id="PF08686">
    <property type="entry name" value="PLAC"/>
    <property type="match status" value="1"/>
</dbReference>
<comment type="caution">
    <text evidence="16">The sequence shown here is derived from an EMBL/GenBank/DDBJ whole genome shotgun (WGS) entry which is preliminary data.</text>
</comment>
<dbReference type="OrthoDB" id="10035764at2759"/>
<dbReference type="InterPro" id="IPR000884">
    <property type="entry name" value="TSP1_rpt"/>
</dbReference>
<dbReference type="PANTHER" id="PTHR13723">
    <property type="entry name" value="ADAMTS A DISINTEGRIN AND METALLOPROTEASE WITH THROMBOSPONDIN MOTIFS PROTEASE"/>
    <property type="match status" value="1"/>
</dbReference>
<dbReference type="SUPFAM" id="SSF82895">
    <property type="entry name" value="TSP-1 type 1 repeat"/>
    <property type="match status" value="4"/>
</dbReference>
<protein>
    <recommendedName>
        <fullName evidence="18">PLAC domain-containing protein</fullName>
    </recommendedName>
</protein>
<dbReference type="SUPFAM" id="SSF55486">
    <property type="entry name" value="Metalloproteases ('zincins'), catalytic domain"/>
    <property type="match status" value="1"/>
</dbReference>
<comment type="caution">
    <text evidence="13">Lacks conserved residue(s) required for the propagation of feature annotation.</text>
</comment>
<dbReference type="InterPro" id="IPR041645">
    <property type="entry name" value="ADAMTS_CR_2"/>
</dbReference>
<dbReference type="GO" id="GO:0031012">
    <property type="term" value="C:extracellular matrix"/>
    <property type="evidence" value="ECO:0007669"/>
    <property type="project" value="TreeGrafter"/>
</dbReference>
<evidence type="ECO:0000256" key="3">
    <source>
        <dbReference type="ARBA" id="ARBA00022530"/>
    </source>
</evidence>
<evidence type="ECO:0000256" key="9">
    <source>
        <dbReference type="ARBA" id="ARBA00022833"/>
    </source>
</evidence>
<dbReference type="Pfam" id="PF17771">
    <property type="entry name" value="ADAMTS_CR_2"/>
    <property type="match status" value="1"/>
</dbReference>
<dbReference type="Gene3D" id="2.20.100.10">
    <property type="entry name" value="Thrombospondin type-1 (TSP1) repeat"/>
    <property type="match status" value="4"/>
</dbReference>
<keyword evidence="7" id="KW-0677">Repeat</keyword>
<evidence type="ECO:0000256" key="7">
    <source>
        <dbReference type="ARBA" id="ARBA00022737"/>
    </source>
</evidence>
<keyword evidence="11" id="KW-1015">Disulfide bond</keyword>
<dbReference type="PANTHER" id="PTHR13723:SF26">
    <property type="entry name" value="A DISINTEGRIN AND METALLOPROTEINASE WITH THROMBOSPONDIN MOTIFS 10"/>
    <property type="match status" value="1"/>
</dbReference>
<reference evidence="16" key="1">
    <citation type="submission" date="2022-07" db="EMBL/GenBank/DDBJ databases">
        <title>Chromosome-level genome of Muraenolepis orangiensis.</title>
        <authorList>
            <person name="Kim J."/>
        </authorList>
    </citation>
    <scope>NUCLEOTIDE SEQUENCE</scope>
    <source>
        <strain evidence="16">KU_S4_2022</strain>
        <tissue evidence="16">Muscle</tissue>
    </source>
</reference>
<keyword evidence="5" id="KW-0479">Metal-binding</keyword>
<keyword evidence="6" id="KW-0732">Signal</keyword>
<accession>A0A9Q0E720</accession>
<evidence type="ECO:0000259" key="14">
    <source>
        <dbReference type="PROSITE" id="PS50215"/>
    </source>
</evidence>
<dbReference type="SMART" id="SM00209">
    <property type="entry name" value="TSP1"/>
    <property type="match status" value="4"/>
</dbReference>
<evidence type="ECO:0000256" key="10">
    <source>
        <dbReference type="ARBA" id="ARBA00023049"/>
    </source>
</evidence>
<dbReference type="GO" id="GO:0004222">
    <property type="term" value="F:metalloendopeptidase activity"/>
    <property type="evidence" value="ECO:0007669"/>
    <property type="project" value="InterPro"/>
</dbReference>
<dbReference type="Pfam" id="PF19030">
    <property type="entry name" value="TSP1_ADAMTS"/>
    <property type="match status" value="3"/>
</dbReference>
<dbReference type="GO" id="GO:0046872">
    <property type="term" value="F:metal ion binding"/>
    <property type="evidence" value="ECO:0007669"/>
    <property type="project" value="UniProtKB-KW"/>
</dbReference>
<keyword evidence="4" id="KW-0645">Protease</keyword>
<feature type="domain" description="PLAC" evidence="15">
    <location>
        <begin position="791"/>
        <end position="829"/>
    </location>
</feature>
<keyword evidence="17" id="KW-1185">Reference proteome</keyword>
<comment type="subcellular location">
    <subcellularLocation>
        <location evidence="1">Secreted</location>
        <location evidence="1">Extracellular space</location>
        <location evidence="1">Extracellular matrix</location>
    </subcellularLocation>
</comment>
<keyword evidence="3" id="KW-0272">Extracellular matrix</keyword>
<evidence type="ECO:0000313" key="16">
    <source>
        <dbReference type="EMBL" id="KAJ3600035.1"/>
    </source>
</evidence>
<dbReference type="GO" id="GO:0006508">
    <property type="term" value="P:proteolysis"/>
    <property type="evidence" value="ECO:0007669"/>
    <property type="project" value="UniProtKB-KW"/>
</dbReference>
<evidence type="ECO:0000256" key="13">
    <source>
        <dbReference type="PROSITE-ProRule" id="PRU00276"/>
    </source>
</evidence>
<evidence type="ECO:0008006" key="18">
    <source>
        <dbReference type="Google" id="ProtNLM"/>
    </source>
</evidence>
<evidence type="ECO:0000256" key="4">
    <source>
        <dbReference type="ARBA" id="ARBA00022670"/>
    </source>
</evidence>
<evidence type="ECO:0000256" key="1">
    <source>
        <dbReference type="ARBA" id="ARBA00004498"/>
    </source>
</evidence>
<dbReference type="InterPro" id="IPR050439">
    <property type="entry name" value="ADAMTS_ADAMTS-like"/>
</dbReference>
<keyword evidence="2" id="KW-0964">Secreted</keyword>
<evidence type="ECO:0000256" key="12">
    <source>
        <dbReference type="ARBA" id="ARBA00023180"/>
    </source>
</evidence>
<dbReference type="EMBL" id="JANIIK010000048">
    <property type="protein sequence ID" value="KAJ3600035.1"/>
    <property type="molecule type" value="Genomic_DNA"/>
</dbReference>
<dbReference type="GO" id="GO:0030198">
    <property type="term" value="P:extracellular matrix organization"/>
    <property type="evidence" value="ECO:0007669"/>
    <property type="project" value="TreeGrafter"/>
</dbReference>
<keyword evidence="8" id="KW-0378">Hydrolase</keyword>
<sequence length="829" mass="91737">VAKLFQDSSLGNAVHIVVTRLILLMEDQPTLEINHHAGKSLDSFCKWQKSILHRSSYGNAIPDNGIAHHDTAVLITRYDICIYKNKPCGTLGLAPVGGMFGMNHDGVGNACGSRSQETAKLMAAHITMKTNPFVWSACSRDYITNFLDSGMGLCLNNLPPKQEFVYPTTAPGQAYDADEQCRFQYGVKSRQCKYGEVCSELWCMSKSNRCITSSIPAAEGTICQTNTIEKGWCYKRMCVAYGTRPEGIDGGWGLWSPWEECSRTCGGGVSSSIRHCDSPRPTIGGKYCLGERKRFRSCNIDECPLGSQDFREIQCAHFDSVPFRGKFYTWKPYRGVPGRPSTHCTCCSAASTNKHSPSTTTQPAALLASKQPRTEEGSTCGVKSCSLNCLAEGYNFYTERAPAVVDGTPCRDDSLDVCVNGECKHVGCDRILGSDVREDRCRNCGSDGSSCYEEVVRIPKGSVFIHIQELNVSLNYLVLKGKGEQYFINGKLTIDTPRRFDIAGTTFHYRRPSAGPETLEAQGPTNITLIVMVLVREENPGIHFRFNPPVVRDALSGFAWHYTSWSRCSALCAGGVQLQQVVCKKQADHSVVFNHFCDNKNKPKEKRRSCNSEPCSPSWSSEEWSECSRSCNGGLRTRQVLCKRKVSSTEDKVHDDASCSPPRPSLTEPCSNHTCPPEWLALDWSECTPGCGPGYRHRVILCKSGESSGTLPEAECPKHGRPTSRVRCNLQRCPPPQWCSSRCGLGQAMRSVQCLTHTGLPSGECMDYQRPAAMQQCKSKCDLSLPASTDIPEECKDVNTVAYCPLVLRFKFCSRPYFRQMCCKTCQGH</sequence>
<dbReference type="Pfam" id="PF00090">
    <property type="entry name" value="TSP_1"/>
    <property type="match status" value="1"/>
</dbReference>
<dbReference type="PROSITE" id="PS50215">
    <property type="entry name" value="ADAM_MEPRO"/>
    <property type="match status" value="1"/>
</dbReference>
<dbReference type="AlphaFoldDB" id="A0A9Q0E720"/>
<evidence type="ECO:0000256" key="2">
    <source>
        <dbReference type="ARBA" id="ARBA00022525"/>
    </source>
</evidence>
<dbReference type="FunFam" id="2.20.100.10:FF:000006">
    <property type="entry name" value="A disintegrin and metalloproteinase with thrombospondin motifs 1"/>
    <property type="match status" value="1"/>
</dbReference>
<evidence type="ECO:0000313" key="17">
    <source>
        <dbReference type="Proteomes" id="UP001148018"/>
    </source>
</evidence>
<dbReference type="Gene3D" id="3.40.390.10">
    <property type="entry name" value="Collagenase (Catalytic Domain)"/>
    <property type="match status" value="2"/>
</dbReference>
<organism evidence="16 17">
    <name type="scientific">Muraenolepis orangiensis</name>
    <name type="common">Patagonian moray cod</name>
    <dbReference type="NCBI Taxonomy" id="630683"/>
    <lineage>
        <taxon>Eukaryota</taxon>
        <taxon>Metazoa</taxon>
        <taxon>Chordata</taxon>
        <taxon>Craniata</taxon>
        <taxon>Vertebrata</taxon>
        <taxon>Euteleostomi</taxon>
        <taxon>Actinopterygii</taxon>
        <taxon>Neopterygii</taxon>
        <taxon>Teleostei</taxon>
        <taxon>Neoteleostei</taxon>
        <taxon>Acanthomorphata</taxon>
        <taxon>Zeiogadaria</taxon>
        <taxon>Gadariae</taxon>
        <taxon>Gadiformes</taxon>
        <taxon>Muraenolepidoidei</taxon>
        <taxon>Muraenolepididae</taxon>
        <taxon>Muraenolepis</taxon>
    </lineage>
</organism>
<feature type="domain" description="Peptidase M12B" evidence="14">
    <location>
        <begin position="96"/>
        <end position="159"/>
    </location>
</feature>
<dbReference type="FunFam" id="3.40.1620.60:FF:000002">
    <property type="entry name" value="A disintegrin and metalloproteinase with thrombospondin motifs 10"/>
    <property type="match status" value="1"/>
</dbReference>
<dbReference type="PROSITE" id="PS50092">
    <property type="entry name" value="TSP1"/>
    <property type="match status" value="4"/>
</dbReference>
<evidence type="ECO:0000259" key="15">
    <source>
        <dbReference type="PROSITE" id="PS50900"/>
    </source>
</evidence>
<dbReference type="Pfam" id="PF01421">
    <property type="entry name" value="Reprolysin"/>
    <property type="match status" value="1"/>
</dbReference>
<dbReference type="Proteomes" id="UP001148018">
    <property type="component" value="Unassembled WGS sequence"/>
</dbReference>
<dbReference type="InterPro" id="IPR010909">
    <property type="entry name" value="PLAC"/>
</dbReference>
<dbReference type="Pfam" id="PF05986">
    <property type="entry name" value="ADAMTS_spacer1"/>
    <property type="match status" value="1"/>
</dbReference>
<gene>
    <name evidence="16" type="ORF">NHX12_033987</name>
</gene>
<dbReference type="FunFam" id="2.20.100.10:FF:000005">
    <property type="entry name" value="ADAM metallopeptidase with thrombospondin type 1 motif 9"/>
    <property type="match status" value="1"/>
</dbReference>
<evidence type="ECO:0000256" key="6">
    <source>
        <dbReference type="ARBA" id="ARBA00022729"/>
    </source>
</evidence>
<dbReference type="InterPro" id="IPR024079">
    <property type="entry name" value="MetalloPept_cat_dom_sf"/>
</dbReference>